<dbReference type="Gene3D" id="2.170.150.40">
    <property type="entry name" value="Domain of unknown function (DUF427)"/>
    <property type="match status" value="2"/>
</dbReference>
<dbReference type="Proteomes" id="UP000217446">
    <property type="component" value="Unassembled WGS sequence"/>
</dbReference>
<comment type="caution">
    <text evidence="2">The sequence shown here is derived from an EMBL/GenBank/DDBJ whole genome shotgun (WGS) entry which is preliminary data.</text>
</comment>
<dbReference type="PANTHER" id="PTHR34310">
    <property type="entry name" value="DUF427 DOMAIN PROTEIN (AFU_ORTHOLOGUE AFUA_3G02220)"/>
    <property type="match status" value="1"/>
</dbReference>
<feature type="domain" description="DUF427" evidence="1">
    <location>
        <begin position="38"/>
        <end position="129"/>
    </location>
</feature>
<gene>
    <name evidence="2" type="ORF">SO3561_09045</name>
</gene>
<dbReference type="PANTHER" id="PTHR34310:SF8">
    <property type="entry name" value="CONSERVED PROTEIN"/>
    <property type="match status" value="1"/>
</dbReference>
<proteinExistence type="predicted"/>
<dbReference type="InterPro" id="IPR038694">
    <property type="entry name" value="DUF427_sf"/>
</dbReference>
<accession>A0A250VTM1</accession>
<dbReference type="InterPro" id="IPR007361">
    <property type="entry name" value="DUF427"/>
</dbReference>
<evidence type="ECO:0000259" key="1">
    <source>
        <dbReference type="Pfam" id="PF04248"/>
    </source>
</evidence>
<dbReference type="EMBL" id="BDQI01000036">
    <property type="protein sequence ID" value="GAX57475.1"/>
    <property type="molecule type" value="Genomic_DNA"/>
</dbReference>
<organism evidence="2 3">
    <name type="scientific">Streptomyces olivochromogenes</name>
    <dbReference type="NCBI Taxonomy" id="1963"/>
    <lineage>
        <taxon>Bacteria</taxon>
        <taxon>Bacillati</taxon>
        <taxon>Actinomycetota</taxon>
        <taxon>Actinomycetes</taxon>
        <taxon>Kitasatosporales</taxon>
        <taxon>Streptomycetaceae</taxon>
        <taxon>Streptomyces</taxon>
    </lineage>
</organism>
<reference evidence="3" key="1">
    <citation type="submission" date="2017-05" db="EMBL/GenBank/DDBJ databases">
        <title>Streptomyces olivochromogenes NBRC 3561 whole genome shotgun sequence.</title>
        <authorList>
            <person name="Dohra H."/>
            <person name="Kodani S."/>
        </authorList>
    </citation>
    <scope>NUCLEOTIDE SEQUENCE [LARGE SCALE GENOMIC DNA]</scope>
    <source>
        <strain evidence="3">NBRC 3561</strain>
    </source>
</reference>
<sequence>MGLSWQQGPLAPAAVGRFLVPDPLPERMLFAEPLRRRMRVRFGGTWIVDSEDVVLLHEPGRYPVAYFPLGDVTADVLQPDEHTTRHRDLGTTSWYTVRAGTQSRQRAAWQHTELPDHAGDLKGRVAFAWRAMDAFYEEDERIVGHAADSYHRVDIRSTSRHLVVRSGDRVVADTTRPLVLYESGFAPRWYVPRADVDESALTPAEGRTFCPYKGLASYYDIVGAHRAAWSYEDAWTEVRRVSGLVSFEPDEIEVLLDGIRLRLEPGQGVVSHGVDRNLSLDETTAVRQA</sequence>
<dbReference type="RefSeq" id="WP_067382591.1">
    <property type="nucleotide sequence ID" value="NZ_BDQI01000036.1"/>
</dbReference>
<protein>
    <recommendedName>
        <fullName evidence="1">DUF427 domain-containing protein</fullName>
    </recommendedName>
</protein>
<keyword evidence="3" id="KW-1185">Reference proteome</keyword>
<dbReference type="STRING" id="1963.AQJ27_44295"/>
<dbReference type="AlphaFoldDB" id="A0A250VTM1"/>
<evidence type="ECO:0000313" key="3">
    <source>
        <dbReference type="Proteomes" id="UP000217446"/>
    </source>
</evidence>
<dbReference type="Pfam" id="PF04248">
    <property type="entry name" value="NTP_transf_9"/>
    <property type="match status" value="2"/>
</dbReference>
<feature type="domain" description="DUF427" evidence="1">
    <location>
        <begin position="163"/>
        <end position="249"/>
    </location>
</feature>
<evidence type="ECO:0000313" key="2">
    <source>
        <dbReference type="EMBL" id="GAX57475.1"/>
    </source>
</evidence>
<name>A0A250VTM1_STROL</name>